<accession>A0ABY7CNX1</accession>
<dbReference type="Gene3D" id="3.40.50.720">
    <property type="entry name" value="NAD(P)-binding Rossmann-like Domain"/>
    <property type="match status" value="1"/>
</dbReference>
<evidence type="ECO:0000259" key="1">
    <source>
        <dbReference type="Pfam" id="PF05018"/>
    </source>
</evidence>
<sequence>MKAIYEDVIQPSPLVLFSSLPISAPFDQASLSIDSQLSSDSFIALLDDTTQQIAGSSSKPLIYYHPSYKPSSSELSGPTNLLGDQDKTWPVRSIVLHIQSPNCKNTFIRFPPFNKDRNCHPVLGIELPFLHLQIKPLDHTFMIEVGVRDQAGDRILIRASTFQTETKLYPHSESSNSQSGPYKLVHFPLVFPTSEAYTQTKWNDLLLPLDSLIPTRYHSTDFVQVHASVRLRRIYFTKDGRHASSHSNRNQDGLDLDSKQVLTAEGAPIISANLLYLDVLTEIASAGTTFEHKNASLTGVGKASIGVEILKGLLSGGAHVIVTTSRYSRATVEYYQAIYQEVGLRGSRLTVLPFNQGSKQDVEDKGLAMDLDYILPFAAIPENGREIDGLDDRSELAHRVMLTNLLRLMGEVKKKKHALKLVTRPTQVVLPLSPNRGDFGNDGLYSD</sequence>
<dbReference type="EMBL" id="CP110427">
    <property type="protein sequence ID" value="WAQ86869.1"/>
    <property type="molecule type" value="Genomic_DNA"/>
</dbReference>
<feature type="domain" description="CFA20" evidence="1">
    <location>
        <begin position="91"/>
        <end position="238"/>
    </location>
</feature>
<dbReference type="PANTHER" id="PTHR12458">
    <property type="entry name" value="ORF PROTEIN"/>
    <property type="match status" value="1"/>
</dbReference>
<protein>
    <recommendedName>
        <fullName evidence="1">CFA20 domain-containing protein</fullName>
    </recommendedName>
</protein>
<proteinExistence type="predicted"/>
<gene>
    <name evidence="2" type="ORF">PtA15_7A598</name>
</gene>
<dbReference type="Proteomes" id="UP001164743">
    <property type="component" value="Chromosome 7A"/>
</dbReference>
<dbReference type="Pfam" id="PF05018">
    <property type="entry name" value="CFA20_dom"/>
    <property type="match status" value="1"/>
</dbReference>
<evidence type="ECO:0000313" key="3">
    <source>
        <dbReference type="Proteomes" id="UP001164743"/>
    </source>
</evidence>
<dbReference type="InterPro" id="IPR007714">
    <property type="entry name" value="CFA20_dom"/>
</dbReference>
<dbReference type="RefSeq" id="XP_053022424.1">
    <property type="nucleotide sequence ID" value="XM_053171220.1"/>
</dbReference>
<keyword evidence="3" id="KW-1185">Reference proteome</keyword>
<evidence type="ECO:0000313" key="2">
    <source>
        <dbReference type="EMBL" id="WAQ86869.1"/>
    </source>
</evidence>
<name>A0ABY7CNX1_9BASI</name>
<dbReference type="GeneID" id="77812115"/>
<organism evidence="2 3">
    <name type="scientific">Puccinia triticina</name>
    <dbReference type="NCBI Taxonomy" id="208348"/>
    <lineage>
        <taxon>Eukaryota</taxon>
        <taxon>Fungi</taxon>
        <taxon>Dikarya</taxon>
        <taxon>Basidiomycota</taxon>
        <taxon>Pucciniomycotina</taxon>
        <taxon>Pucciniomycetes</taxon>
        <taxon>Pucciniales</taxon>
        <taxon>Pucciniaceae</taxon>
        <taxon>Puccinia</taxon>
    </lineage>
</organism>
<reference evidence="2" key="1">
    <citation type="submission" date="2022-10" db="EMBL/GenBank/DDBJ databases">
        <title>Puccinia triticina Genome sequencing and assembly.</title>
        <authorList>
            <person name="Li C."/>
        </authorList>
    </citation>
    <scope>NUCLEOTIDE SEQUENCE</scope>
    <source>
        <strain evidence="2">Pt15</strain>
    </source>
</reference>
<dbReference type="InterPro" id="IPR040441">
    <property type="entry name" value="CFA20/CFAP20DC"/>
</dbReference>